<accession>A0AAV0URW6</accession>
<reference evidence="2" key="1">
    <citation type="submission" date="2022-12" db="EMBL/GenBank/DDBJ databases">
        <authorList>
            <person name="Webb A."/>
        </authorList>
    </citation>
    <scope>NUCLEOTIDE SEQUENCE</scope>
    <source>
        <strain evidence="2">Hp1</strain>
    </source>
</reference>
<dbReference type="InterPro" id="IPR023393">
    <property type="entry name" value="START-like_dom_sf"/>
</dbReference>
<dbReference type="SUPFAM" id="SSF55961">
    <property type="entry name" value="Bet v1-like"/>
    <property type="match status" value="1"/>
</dbReference>
<dbReference type="Proteomes" id="UP001162031">
    <property type="component" value="Unassembled WGS sequence"/>
</dbReference>
<gene>
    <name evidence="2" type="ORF">HBR001_LOCUS7903</name>
</gene>
<dbReference type="AlphaFoldDB" id="A0AAV0URW6"/>
<comment type="caution">
    <text evidence="2">The sequence shown here is derived from an EMBL/GenBank/DDBJ whole genome shotgun (WGS) entry which is preliminary data.</text>
</comment>
<dbReference type="InterPro" id="IPR052727">
    <property type="entry name" value="Rab4/Rab5_effector"/>
</dbReference>
<evidence type="ECO:0000313" key="3">
    <source>
        <dbReference type="Proteomes" id="UP001162031"/>
    </source>
</evidence>
<proteinExistence type="predicted"/>
<keyword evidence="3" id="KW-1185">Reference proteome</keyword>
<organism evidence="2 3">
    <name type="scientific">Hyaloperonospora brassicae</name>
    <name type="common">Brassica downy mildew</name>
    <name type="synonym">Peronospora brassicae</name>
    <dbReference type="NCBI Taxonomy" id="162125"/>
    <lineage>
        <taxon>Eukaryota</taxon>
        <taxon>Sar</taxon>
        <taxon>Stramenopiles</taxon>
        <taxon>Oomycota</taxon>
        <taxon>Peronosporomycetes</taxon>
        <taxon>Peronosporales</taxon>
        <taxon>Peronosporaceae</taxon>
        <taxon>Hyaloperonospora</taxon>
    </lineage>
</organism>
<dbReference type="PANTHER" id="PTHR13510:SF44">
    <property type="entry name" value="RABENOSYN-5"/>
    <property type="match status" value="1"/>
</dbReference>
<evidence type="ECO:0000313" key="2">
    <source>
        <dbReference type="EMBL" id="CAI5739681.1"/>
    </source>
</evidence>
<name>A0AAV0URW6_HYABA</name>
<dbReference type="EMBL" id="CANTFL010001427">
    <property type="protein sequence ID" value="CAI5739681.1"/>
    <property type="molecule type" value="Genomic_DNA"/>
</dbReference>
<evidence type="ECO:0008006" key="4">
    <source>
        <dbReference type="Google" id="ProtNLM"/>
    </source>
</evidence>
<dbReference type="Gene3D" id="3.30.530.20">
    <property type="match status" value="1"/>
</dbReference>
<sequence>MANGDPATHSLPQIVLKPRDIRELEVVADAILEANLERYQRFTDVDNAKVDAKTWKFIKTKDQIKVYTKRRHKQRRPSPEEVSTDEAEVDLQSVLCAGSTPGTLDDVMLGMLNPTLESSKTPSLNDRSGAAVLSMAKTPTSDDPFQSIAVNWMELDVRRRSMGLAKNRDYVYVEATGMKVLPTGGRLGYRLMHSVDLPQAHVLDGRIRAKLSVCCFYRQETESSVSVYILGMMDAMTDRVQRLIVPRFVQKMLLPLKYAHFIEMKKLTQALGERYAQLKTIKLRGLDQQCAACDKRMGRLGKFVGHHCTCKLCFKYVCNACKVDKDMSFVTLDLKMTHRKVTFCPSCVTDATVESIPELSFVERRSQNDFRRNNSIRSSISSGWGTMMEDDPQPVMV</sequence>
<protein>
    <recommendedName>
        <fullName evidence="4">FYVE-type domain-containing protein</fullName>
    </recommendedName>
</protein>
<feature type="region of interest" description="Disordered" evidence="1">
    <location>
        <begin position="68"/>
        <end position="87"/>
    </location>
</feature>
<dbReference type="PANTHER" id="PTHR13510">
    <property type="entry name" value="FYVE-FINGER-CONTAINING RAB5 EFFECTOR PROTEIN RABENOSYN-5-RELATED"/>
    <property type="match status" value="1"/>
</dbReference>
<evidence type="ECO:0000256" key="1">
    <source>
        <dbReference type="SAM" id="MobiDB-lite"/>
    </source>
</evidence>